<evidence type="ECO:0000313" key="2">
    <source>
        <dbReference type="EMBL" id="GGA80133.1"/>
    </source>
</evidence>
<evidence type="ECO:0000313" key="5">
    <source>
        <dbReference type="Proteomes" id="UP000652995"/>
    </source>
</evidence>
<reference evidence="5" key="3">
    <citation type="journal article" date="2019" name="Int. J. Syst. Evol. Microbiol.">
        <title>The Global Catalogue of Microorganisms (GCM) 10K type strain sequencing project: providing services to taxonomists for standard genome sequencing and annotation.</title>
        <authorList>
            <consortium name="The Broad Institute Genomics Platform"/>
            <consortium name="The Broad Institute Genome Sequencing Center for Infectious Disease"/>
            <person name="Wu L."/>
            <person name="Ma J."/>
        </authorList>
    </citation>
    <scope>NUCLEOTIDE SEQUENCE [LARGE SCALE GENOMIC DNA]</scope>
    <source>
        <strain evidence="5">CCM 4175</strain>
    </source>
</reference>
<evidence type="ECO:0000313" key="3">
    <source>
        <dbReference type="EMBL" id="SNW02024.1"/>
    </source>
</evidence>
<evidence type="ECO:0000313" key="4">
    <source>
        <dbReference type="Proteomes" id="UP000243706"/>
    </source>
</evidence>
<accession>A0A240C215</accession>
<dbReference type="Pfam" id="PF04309">
    <property type="entry name" value="G3P_antiterm"/>
    <property type="match status" value="1"/>
</dbReference>
<dbReference type="GO" id="GO:0001072">
    <property type="term" value="F:transcription antitermination factor activity, RNA binding"/>
    <property type="evidence" value="ECO:0007669"/>
    <property type="project" value="TreeGrafter"/>
</dbReference>
<dbReference type="PANTHER" id="PTHR35787:SF1">
    <property type="entry name" value="GLYCEROL UPTAKE OPERON ANTITERMINATOR REGULATORY PROTEIN"/>
    <property type="match status" value="1"/>
</dbReference>
<dbReference type="PIRSF" id="PIRSF016897">
    <property type="entry name" value="GlpP"/>
    <property type="match status" value="1"/>
</dbReference>
<dbReference type="InterPro" id="IPR006699">
    <property type="entry name" value="GlpP"/>
</dbReference>
<gene>
    <name evidence="3" type="primary">glpP</name>
    <name evidence="2" type="ORF">GCM10007183_00330</name>
    <name evidence="3" type="ORF">SAMEA4412661_00918</name>
</gene>
<dbReference type="OrthoDB" id="9799580at2"/>
<name>A0A240C215_9STAP</name>
<dbReference type="AlphaFoldDB" id="A0A240C215"/>
<organism evidence="3 4">
    <name type="scientific">Staphylococcus muscae</name>
    <dbReference type="NCBI Taxonomy" id="1294"/>
    <lineage>
        <taxon>Bacteria</taxon>
        <taxon>Bacillati</taxon>
        <taxon>Bacillota</taxon>
        <taxon>Bacilli</taxon>
        <taxon>Bacillales</taxon>
        <taxon>Staphylococcaceae</taxon>
        <taxon>Staphylococcus</taxon>
    </lineage>
</organism>
<dbReference type="GO" id="GO:0003723">
    <property type="term" value="F:RNA binding"/>
    <property type="evidence" value="ECO:0007669"/>
    <property type="project" value="UniProtKB-KW"/>
</dbReference>
<keyword evidence="1" id="KW-0694">RNA-binding</keyword>
<dbReference type="EMBL" id="BMCB01000001">
    <property type="protein sequence ID" value="GGA80133.1"/>
    <property type="molecule type" value="Genomic_DNA"/>
</dbReference>
<keyword evidence="5" id="KW-1185">Reference proteome</keyword>
<reference evidence="2" key="4">
    <citation type="submission" date="2024-05" db="EMBL/GenBank/DDBJ databases">
        <authorList>
            <person name="Sun Q."/>
            <person name="Sedlacek I."/>
        </authorList>
    </citation>
    <scope>NUCLEOTIDE SEQUENCE</scope>
    <source>
        <strain evidence="2">CCM 4175</strain>
    </source>
</reference>
<dbReference type="GO" id="GO:0006071">
    <property type="term" value="P:glycerol metabolic process"/>
    <property type="evidence" value="ECO:0007669"/>
    <property type="project" value="UniProtKB-UniRule"/>
</dbReference>
<dbReference type="GO" id="GO:0045893">
    <property type="term" value="P:positive regulation of DNA-templated transcription"/>
    <property type="evidence" value="ECO:0007669"/>
    <property type="project" value="TreeGrafter"/>
</dbReference>
<dbReference type="RefSeq" id="WP_095116464.1">
    <property type="nucleotide sequence ID" value="NZ_BMCB01000001.1"/>
</dbReference>
<dbReference type="EMBL" id="LT906464">
    <property type="protein sequence ID" value="SNW02024.1"/>
    <property type="molecule type" value="Genomic_DNA"/>
</dbReference>
<dbReference type="PANTHER" id="PTHR35787">
    <property type="entry name" value="GLYCEROL UPTAKE OPERON ANTITERMINATOR REGULATORY PROTEIN"/>
    <property type="match status" value="1"/>
</dbReference>
<sequence>MKPHILPAIRSMKDLEKLVKTDYQTCVLLDTHIGHLQGVMQFMQQHLLQPYVHIDLIKGMSHDEFACEYIIQTYRPKGIVSTKMKVIKKAKALGVVTIFRVFIIDSHALERSIELIQRLEPDYVEVLPGIADKVIQQIQQETGAQVIAGGLINTEDEVMRAVKHGATHVTTSDRNLW</sequence>
<keyword evidence="1" id="KW-0804">Transcription</keyword>
<comment type="function">
    <text evidence="1">Regulates expression of the glpD operon. In the presence of glycerol 3-phosphate (G3P) causes antitermination of transcription of glpD at the inverted repeat of the leader region to enhance its transcription. Binds and stabilizes glpD leader mRNA.</text>
</comment>
<dbReference type="InterPro" id="IPR013785">
    <property type="entry name" value="Aldolase_TIM"/>
</dbReference>
<protein>
    <recommendedName>
        <fullName evidence="1">Glycerol uptake operon antiterminator regulatory protein</fullName>
    </recommendedName>
</protein>
<keyword evidence="1" id="KW-0805">Transcription regulation</keyword>
<reference evidence="2" key="1">
    <citation type="journal article" date="2014" name="Int. J. Syst. Evol. Microbiol.">
        <title>Complete genome of a new Firmicutes species belonging to the dominant human colonic microbiota ('Ruminococcus bicirculans') reveals two chromosomes and a selective capacity to utilize plant glucans.</title>
        <authorList>
            <consortium name="NISC Comparative Sequencing Program"/>
            <person name="Wegmann U."/>
            <person name="Louis P."/>
            <person name="Goesmann A."/>
            <person name="Henrissat B."/>
            <person name="Duncan S.H."/>
            <person name="Flint H.J."/>
        </authorList>
    </citation>
    <scope>NUCLEOTIDE SEQUENCE</scope>
    <source>
        <strain evidence="2">CCM 4175</strain>
    </source>
</reference>
<dbReference type="Proteomes" id="UP000243706">
    <property type="component" value="Chromosome 1"/>
</dbReference>
<evidence type="ECO:0000256" key="1">
    <source>
        <dbReference type="PIRNR" id="PIRNR016897"/>
    </source>
</evidence>
<dbReference type="Proteomes" id="UP000652995">
    <property type="component" value="Unassembled WGS sequence"/>
</dbReference>
<keyword evidence="1" id="KW-0319">Glycerol metabolism</keyword>
<reference evidence="3 4" key="2">
    <citation type="submission" date="2017-06" db="EMBL/GenBank/DDBJ databases">
        <authorList>
            <consortium name="Pathogen Informatics"/>
        </authorList>
    </citation>
    <scope>NUCLEOTIDE SEQUENCE [LARGE SCALE GENOMIC DNA]</scope>
    <source>
        <strain evidence="3 4">NCTC13833</strain>
    </source>
</reference>
<dbReference type="SUPFAM" id="SSF110391">
    <property type="entry name" value="GlpP-like"/>
    <property type="match status" value="1"/>
</dbReference>
<dbReference type="Gene3D" id="3.20.20.70">
    <property type="entry name" value="Aldolase class I"/>
    <property type="match status" value="1"/>
</dbReference>
<proteinExistence type="predicted"/>
<dbReference type="KEGG" id="smus:C7J88_01365"/>